<dbReference type="AlphaFoldDB" id="A0A0F0LFL5"/>
<feature type="region of interest" description="Disordered" evidence="8">
    <location>
        <begin position="1"/>
        <end position="24"/>
    </location>
</feature>
<dbReference type="EC" id="3.4.11.9" evidence="4"/>
<dbReference type="InterPro" id="IPR036005">
    <property type="entry name" value="Creatinase/aminopeptidase-like"/>
</dbReference>
<dbReference type="Pfam" id="PF05195">
    <property type="entry name" value="AMP_N"/>
    <property type="match status" value="1"/>
</dbReference>
<keyword evidence="11" id="KW-1185">Reference proteome</keyword>
<sequence>MSLDHSHAPSASMPVPEERDPRMPRLTLAPGFVRTMGAGWGDPDRSPALTPGAAAAAAAHRARLSEALPGRRLSVGAGRAPVRANDTVYEFRADSDFLWLVGAPIEDAVLVMEPAGSGHVAVLYLPAPFRPGDEGFFASALRGELWVGPMPGLAEYAEALSLRTRPLEELHVDEGTLQLAGTASPGIASVPRSTELARTLSELRMIKDPWEIAQLRAAVDHTVAGFAATVGEIPTAIAGGGERWLQGTFDRHARTAGNGPGYATIVGSGARASILHWVRAEGAVDPEAALLLDMGVEERTGYTADITRTFPASGSFTAVQRQVHDLVERAHRAALAAVGPGRAWSDFHVASMEVLAQGLHDWGLLDVSVDEAMSPDGQQHRRFIVCGVGHHVGLDVHDCASSGYAAYQGSAMRDGMVLAVEPGLYFHAFDESLPPELRGIGVRLEDDVLITGTGAEVLSSALPIDATGIEEWMRTPR</sequence>
<dbReference type="Pfam" id="PF00557">
    <property type="entry name" value="Peptidase_M24"/>
    <property type="match status" value="1"/>
</dbReference>
<dbReference type="Gene3D" id="3.90.230.10">
    <property type="entry name" value="Creatinase/methionine aminopeptidase superfamily"/>
    <property type="match status" value="1"/>
</dbReference>
<dbReference type="GO" id="GO:0070006">
    <property type="term" value="F:metalloaminopeptidase activity"/>
    <property type="evidence" value="ECO:0007669"/>
    <property type="project" value="InterPro"/>
</dbReference>
<dbReference type="SUPFAM" id="SSF55920">
    <property type="entry name" value="Creatinase/aminopeptidase"/>
    <property type="match status" value="1"/>
</dbReference>
<reference evidence="10 11" key="1">
    <citation type="submission" date="2015-02" db="EMBL/GenBank/DDBJ databases">
        <title>Draft genome sequences of ten Microbacterium spp. with emphasis on heavy metal contaminated environments.</title>
        <authorList>
            <person name="Corretto E."/>
        </authorList>
    </citation>
    <scope>NUCLEOTIDE SEQUENCE [LARGE SCALE GENOMIC DNA]</scope>
    <source>
        <strain evidence="10 11">ARN176</strain>
    </source>
</reference>
<dbReference type="EMBL" id="JYIX01000038">
    <property type="protein sequence ID" value="KJL31923.1"/>
    <property type="molecule type" value="Genomic_DNA"/>
</dbReference>
<dbReference type="PANTHER" id="PTHR43226">
    <property type="entry name" value="XAA-PRO AMINOPEPTIDASE 3"/>
    <property type="match status" value="1"/>
</dbReference>
<evidence type="ECO:0000313" key="10">
    <source>
        <dbReference type="EMBL" id="KJL31923.1"/>
    </source>
</evidence>
<protein>
    <recommendedName>
        <fullName evidence="4">Xaa-Pro aminopeptidase</fullName>
        <ecNumber evidence="4">3.4.11.9</ecNumber>
    </recommendedName>
</protein>
<dbReference type="InterPro" id="IPR029149">
    <property type="entry name" value="Creatin/AminoP/Spt16_N"/>
</dbReference>
<dbReference type="SUPFAM" id="SSF53092">
    <property type="entry name" value="Creatinase/prolidase N-terminal domain"/>
    <property type="match status" value="1"/>
</dbReference>
<name>A0A0F0LFL5_9MICO</name>
<evidence type="ECO:0000313" key="11">
    <source>
        <dbReference type="Proteomes" id="UP000033740"/>
    </source>
</evidence>
<accession>A0A0F0LFL5</accession>
<evidence type="ECO:0000256" key="1">
    <source>
        <dbReference type="ARBA" id="ARBA00001424"/>
    </source>
</evidence>
<evidence type="ECO:0000256" key="8">
    <source>
        <dbReference type="SAM" id="MobiDB-lite"/>
    </source>
</evidence>
<evidence type="ECO:0000256" key="7">
    <source>
        <dbReference type="ARBA" id="ARBA00023211"/>
    </source>
</evidence>
<gene>
    <name evidence="10" type="primary">pepPI_2</name>
    <name evidence="10" type="ORF">RS86_03204</name>
</gene>
<dbReference type="RefSeq" id="WP_235281799.1">
    <property type="nucleotide sequence ID" value="NZ_JYIX01000038.1"/>
</dbReference>
<evidence type="ECO:0000256" key="5">
    <source>
        <dbReference type="ARBA" id="ARBA00022723"/>
    </source>
</evidence>
<evidence type="ECO:0000256" key="3">
    <source>
        <dbReference type="ARBA" id="ARBA00008766"/>
    </source>
</evidence>
<comment type="similarity">
    <text evidence="3">Belongs to the peptidase M24B family.</text>
</comment>
<keyword evidence="10" id="KW-0031">Aminopeptidase</keyword>
<feature type="domain" description="Aminopeptidase P N-terminal" evidence="9">
    <location>
        <begin position="55"/>
        <end position="197"/>
    </location>
</feature>
<dbReference type="InterPro" id="IPR007865">
    <property type="entry name" value="Aminopep_P_N"/>
</dbReference>
<keyword evidence="7" id="KW-0464">Manganese</keyword>
<dbReference type="Gene3D" id="3.40.350.10">
    <property type="entry name" value="Creatinase/prolidase N-terminal domain"/>
    <property type="match status" value="1"/>
</dbReference>
<dbReference type="InterPro" id="IPR052433">
    <property type="entry name" value="X-Pro_dipept-like"/>
</dbReference>
<dbReference type="GO" id="GO:0030145">
    <property type="term" value="F:manganese ion binding"/>
    <property type="evidence" value="ECO:0007669"/>
    <property type="project" value="InterPro"/>
</dbReference>
<dbReference type="PANTHER" id="PTHR43226:SF4">
    <property type="entry name" value="XAA-PRO AMINOPEPTIDASE 3"/>
    <property type="match status" value="1"/>
</dbReference>
<dbReference type="GO" id="GO:0006508">
    <property type="term" value="P:proteolysis"/>
    <property type="evidence" value="ECO:0007669"/>
    <property type="project" value="TreeGrafter"/>
</dbReference>
<evidence type="ECO:0000256" key="4">
    <source>
        <dbReference type="ARBA" id="ARBA00012574"/>
    </source>
</evidence>
<dbReference type="Proteomes" id="UP000033740">
    <property type="component" value="Unassembled WGS sequence"/>
</dbReference>
<comment type="cofactor">
    <cofactor evidence="2">
        <name>Mn(2+)</name>
        <dbReference type="ChEBI" id="CHEBI:29035"/>
    </cofactor>
</comment>
<comment type="caution">
    <text evidence="10">The sequence shown here is derived from an EMBL/GenBank/DDBJ whole genome shotgun (WGS) entry which is preliminary data.</text>
</comment>
<dbReference type="GO" id="GO:0005829">
    <property type="term" value="C:cytosol"/>
    <property type="evidence" value="ECO:0007669"/>
    <property type="project" value="TreeGrafter"/>
</dbReference>
<evidence type="ECO:0000256" key="2">
    <source>
        <dbReference type="ARBA" id="ARBA00001936"/>
    </source>
</evidence>
<keyword evidence="10" id="KW-0645">Protease</keyword>
<keyword evidence="5" id="KW-0479">Metal-binding</keyword>
<dbReference type="InterPro" id="IPR000994">
    <property type="entry name" value="Pept_M24"/>
</dbReference>
<evidence type="ECO:0000259" key="9">
    <source>
        <dbReference type="SMART" id="SM01011"/>
    </source>
</evidence>
<organism evidence="10 11">
    <name type="scientific">Microbacterium azadirachtae</name>
    <dbReference type="NCBI Taxonomy" id="582680"/>
    <lineage>
        <taxon>Bacteria</taxon>
        <taxon>Bacillati</taxon>
        <taxon>Actinomycetota</taxon>
        <taxon>Actinomycetes</taxon>
        <taxon>Micrococcales</taxon>
        <taxon>Microbacteriaceae</taxon>
        <taxon>Microbacterium</taxon>
    </lineage>
</organism>
<dbReference type="PATRIC" id="fig|582680.6.peg.3286"/>
<keyword evidence="6 10" id="KW-0378">Hydrolase</keyword>
<comment type="catalytic activity">
    <reaction evidence="1">
        <text>Release of any N-terminal amino acid, including proline, that is linked to proline, even from a dipeptide or tripeptide.</text>
        <dbReference type="EC" id="3.4.11.9"/>
    </reaction>
</comment>
<dbReference type="SMART" id="SM01011">
    <property type="entry name" value="AMP_N"/>
    <property type="match status" value="1"/>
</dbReference>
<proteinExistence type="inferred from homology"/>
<evidence type="ECO:0000256" key="6">
    <source>
        <dbReference type="ARBA" id="ARBA00022801"/>
    </source>
</evidence>
<dbReference type="STRING" id="582680.RS86_03204"/>